<dbReference type="Pfam" id="PF22743">
    <property type="entry name" value="PspAA"/>
    <property type="match status" value="1"/>
</dbReference>
<organism evidence="2 3">
    <name type="scientific">Brooklawnia propionicigenes</name>
    <dbReference type="NCBI Taxonomy" id="3041175"/>
    <lineage>
        <taxon>Bacteria</taxon>
        <taxon>Bacillati</taxon>
        <taxon>Actinomycetota</taxon>
        <taxon>Actinomycetes</taxon>
        <taxon>Propionibacteriales</taxon>
        <taxon>Propionibacteriaceae</taxon>
        <taxon>Brooklawnia</taxon>
    </lineage>
</organism>
<evidence type="ECO:0000259" key="1">
    <source>
        <dbReference type="Pfam" id="PF22743"/>
    </source>
</evidence>
<evidence type="ECO:0000313" key="3">
    <source>
        <dbReference type="Proteomes" id="UP001431656"/>
    </source>
</evidence>
<name>A0AAN0MF14_9ACTN</name>
<accession>A0AAN0MF14</accession>
<dbReference type="AlphaFoldDB" id="A0AAN0MF14"/>
<gene>
    <name evidence="2" type="ORF">brsh051_05680</name>
</gene>
<dbReference type="Proteomes" id="UP001431656">
    <property type="component" value="Chromosome"/>
</dbReference>
<sequence length="91" mass="9952">MGEGQWQTPGRLVQRLNVLDDLVMGAVNTRDSDLLAELLEEMADTVKKAGTKLPSEPVVLSDLIVPDPRTPLDEVADWLQESRTDDGLIPG</sequence>
<keyword evidence="3" id="KW-1185">Reference proteome</keyword>
<evidence type="ECO:0000313" key="2">
    <source>
        <dbReference type="EMBL" id="BEH01287.1"/>
    </source>
</evidence>
<proteinExistence type="predicted"/>
<reference evidence="2" key="1">
    <citation type="journal article" date="2024" name="Int. J. Syst. Evol. Microbiol.">
        <title>Brooklawnia propionicigenes sp. nov., a facultatively anaerobic, propionate-producing bacterium isolated from a methanogenic reactor treating waste from cattle farms.</title>
        <authorList>
            <person name="Akita Y."/>
            <person name="Ueki A."/>
            <person name="Tonouchi A."/>
            <person name="Sugawara Y."/>
            <person name="Honma S."/>
            <person name="Kaku N."/>
            <person name="Ueki K."/>
        </authorList>
    </citation>
    <scope>NUCLEOTIDE SEQUENCE</scope>
    <source>
        <strain evidence="2">SH051</strain>
    </source>
</reference>
<dbReference type="EMBL" id="AP028056">
    <property type="protein sequence ID" value="BEH01287.1"/>
    <property type="molecule type" value="Genomic_DNA"/>
</dbReference>
<dbReference type="KEGG" id="broo:brsh051_05680"/>
<protein>
    <recommendedName>
        <fullName evidence="1">PspA-associated domain-containing protein</fullName>
    </recommendedName>
</protein>
<feature type="domain" description="PspA-associated" evidence="1">
    <location>
        <begin position="1"/>
        <end position="91"/>
    </location>
</feature>
<dbReference type="InterPro" id="IPR054437">
    <property type="entry name" value="PspA-assoc_dom"/>
</dbReference>